<dbReference type="Proteomes" id="UP000740413">
    <property type="component" value="Unassembled WGS sequence"/>
</dbReference>
<protein>
    <submittedName>
        <fullName evidence="2">Uncharacterized protein</fullName>
    </submittedName>
</protein>
<reference evidence="3" key="1">
    <citation type="submission" date="2023-07" db="EMBL/GenBank/DDBJ databases">
        <title>Zobellia barbeyronii sp. nov., a new marine flavobacterium, isolated from green and red algae.</title>
        <authorList>
            <person name="Nedashkovskaya O.I."/>
            <person name="Otstavnykh N."/>
            <person name="Zhukova N."/>
            <person name="Guzev K."/>
            <person name="Chausova V."/>
            <person name="Tekutyeva L."/>
            <person name="Mikhailov V."/>
            <person name="Isaeva M."/>
        </authorList>
    </citation>
    <scope>NUCLEOTIDE SEQUENCE [LARGE SCALE GENOMIC DNA]</scope>
    <source>
        <strain evidence="3">KMM 6746</strain>
    </source>
</reference>
<dbReference type="EMBL" id="JACATN010000004">
    <property type="protein sequence ID" value="MBT2162415.1"/>
    <property type="molecule type" value="Genomic_DNA"/>
</dbReference>
<feature type="signal peptide" evidence="1">
    <location>
        <begin position="1"/>
        <end position="21"/>
    </location>
</feature>
<accession>A0ABS5WHV8</accession>
<comment type="caution">
    <text evidence="2">The sequence shown here is derived from an EMBL/GenBank/DDBJ whole genome shotgun (WGS) entry which is preliminary data.</text>
</comment>
<evidence type="ECO:0000313" key="3">
    <source>
        <dbReference type="Proteomes" id="UP000740413"/>
    </source>
</evidence>
<dbReference type="PROSITE" id="PS51257">
    <property type="entry name" value="PROKAR_LIPOPROTEIN"/>
    <property type="match status" value="1"/>
</dbReference>
<keyword evidence="3" id="KW-1185">Reference proteome</keyword>
<name>A0ABS5WHV8_9FLAO</name>
<feature type="chain" id="PRO_5046858678" evidence="1">
    <location>
        <begin position="22"/>
        <end position="182"/>
    </location>
</feature>
<organism evidence="2 3">
    <name type="scientific">Zobellia barbeyronii</name>
    <dbReference type="NCBI Taxonomy" id="2748009"/>
    <lineage>
        <taxon>Bacteria</taxon>
        <taxon>Pseudomonadati</taxon>
        <taxon>Bacteroidota</taxon>
        <taxon>Flavobacteriia</taxon>
        <taxon>Flavobacteriales</taxon>
        <taxon>Flavobacteriaceae</taxon>
        <taxon>Zobellia</taxon>
    </lineage>
</organism>
<gene>
    <name evidence="2" type="ORF">HW347_14170</name>
</gene>
<keyword evidence="1" id="KW-0732">Signal</keyword>
<sequence length="182" mass="19998">MRFIKSILLCMLSCLTLFSCIEDQDFNQFDEIGVTPTIEASILYVEAPESLVNASTQTNVINQEFNFDAFSSDVFSKRVLDGTITYIVENTTESELSVSIELLDLDGNVLDTVIIPVAPAPMEMQQIDIAYGNSGRSIDIIKNTSSIRVEATNVSGTQSTSTLAEPKVILKSSGKFRLEIIQ</sequence>
<evidence type="ECO:0000256" key="1">
    <source>
        <dbReference type="SAM" id="SignalP"/>
    </source>
</evidence>
<proteinExistence type="predicted"/>
<evidence type="ECO:0000313" key="2">
    <source>
        <dbReference type="EMBL" id="MBT2162415.1"/>
    </source>
</evidence>